<evidence type="ECO:0000313" key="2">
    <source>
        <dbReference type="EMBL" id="KAB2580855.1"/>
    </source>
</evidence>
<dbReference type="EMBL" id="VCHE01000002">
    <property type="protein sequence ID" value="KAB2580855.1"/>
    <property type="molecule type" value="Genomic_DNA"/>
</dbReference>
<accession>A0A5N5DSC8</accession>
<evidence type="ECO:0000256" key="1">
    <source>
        <dbReference type="SAM" id="MobiDB-lite"/>
    </source>
</evidence>
<organism evidence="2 3">
    <name type="scientific">Lasiodiplodia theobromae</name>
    <dbReference type="NCBI Taxonomy" id="45133"/>
    <lineage>
        <taxon>Eukaryota</taxon>
        <taxon>Fungi</taxon>
        <taxon>Dikarya</taxon>
        <taxon>Ascomycota</taxon>
        <taxon>Pezizomycotina</taxon>
        <taxon>Dothideomycetes</taxon>
        <taxon>Dothideomycetes incertae sedis</taxon>
        <taxon>Botryosphaeriales</taxon>
        <taxon>Botryosphaeriaceae</taxon>
        <taxon>Lasiodiplodia</taxon>
    </lineage>
</organism>
<proteinExistence type="predicted"/>
<feature type="compositionally biased region" description="Polar residues" evidence="1">
    <location>
        <begin position="244"/>
        <end position="254"/>
    </location>
</feature>
<sequence>MASSTTMPYTCLTIAEWRPDGWSGPTPFLGRFVEKPVCDHLSAKFKFENHSTGPYAAIHLEVVPNTVSDKYDRVSPDQTISVVITADNINSISQDDPGVEYLSPWVTSQYSKYEARMNKQGISSTHLKQAIRLRLTLKRAPIVLMPLHVRSLTCSKDMRRLQILKSFSTMTSFVLFFVRSDRMINNLRQFRTGSKENILHGGPAAVFNNRTHFSFSGPDEAHWNRYRVRQDAIAPLGQKRSLQDNHGNSPTSEGSHGVKRTKHDSTPAYGPGLLWTRQSEPPMPNPHFGQTVPQSVFTSGTATLENTQAKTSDVPNTDSNSESAPNIFNRNQASFMSSGVLPFRSRASSVTDHITRRDKQVSTSASMEPFETPITKLQIKGDPASSSDSPKPPTAANNYPASLVPGSTSSGLEDDRWKQYQVETSGITDSEQAPTVSKKKKKSHPPRRRYRPGHGEDGNDPKRTGEDGFANGSSTVVSHVEAGHVLPSHTSFCPVLHSSSAANSSSVIATGTQAQSTLALTYPHIGPDEMVKRWRAYHDWTLLSCANFGLDTMLDIQGLLSSSLRAARAGDVTTFADKLADIFMLVDENKDEHQG</sequence>
<dbReference type="Proteomes" id="UP000325902">
    <property type="component" value="Unassembled WGS sequence"/>
</dbReference>
<reference evidence="2 3" key="1">
    <citation type="journal article" date="2019" name="Sci. Rep.">
        <title>A multi-omics analysis of the grapevine pathogen Lasiodiplodia theobromae reveals that temperature affects the expression of virulence- and pathogenicity-related genes.</title>
        <authorList>
            <person name="Felix C."/>
            <person name="Meneses R."/>
            <person name="Goncalves M.F.M."/>
            <person name="Tilleman L."/>
            <person name="Duarte A.S."/>
            <person name="Jorrin-Novo J.V."/>
            <person name="Van de Peer Y."/>
            <person name="Deforce D."/>
            <person name="Van Nieuwerburgh F."/>
            <person name="Esteves A.C."/>
            <person name="Alves A."/>
        </authorList>
    </citation>
    <scope>NUCLEOTIDE SEQUENCE [LARGE SCALE GENOMIC DNA]</scope>
    <source>
        <strain evidence="2 3">LA-SOL3</strain>
    </source>
</reference>
<feature type="compositionally biased region" description="Polar residues" evidence="1">
    <location>
        <begin position="421"/>
        <end position="435"/>
    </location>
</feature>
<feature type="region of interest" description="Disordered" evidence="1">
    <location>
        <begin position="307"/>
        <end position="326"/>
    </location>
</feature>
<protein>
    <submittedName>
        <fullName evidence="2">Uncharacterized protein</fullName>
    </submittedName>
</protein>
<evidence type="ECO:0000313" key="3">
    <source>
        <dbReference type="Proteomes" id="UP000325902"/>
    </source>
</evidence>
<comment type="caution">
    <text evidence="2">The sequence shown here is derived from an EMBL/GenBank/DDBJ whole genome shotgun (WGS) entry which is preliminary data.</text>
</comment>
<feature type="compositionally biased region" description="Basic and acidic residues" evidence="1">
    <location>
        <begin position="453"/>
        <end position="466"/>
    </location>
</feature>
<feature type="compositionally biased region" description="Basic residues" evidence="1">
    <location>
        <begin position="437"/>
        <end position="452"/>
    </location>
</feature>
<gene>
    <name evidence="2" type="ORF">DBV05_g389</name>
</gene>
<feature type="region of interest" description="Disordered" evidence="1">
    <location>
        <begin position="237"/>
        <end position="270"/>
    </location>
</feature>
<dbReference type="AlphaFoldDB" id="A0A5N5DSC8"/>
<feature type="region of interest" description="Disordered" evidence="1">
    <location>
        <begin position="351"/>
        <end position="473"/>
    </location>
</feature>
<keyword evidence="3" id="KW-1185">Reference proteome</keyword>
<feature type="compositionally biased region" description="Polar residues" evidence="1">
    <location>
        <begin position="397"/>
        <end position="411"/>
    </location>
</feature>
<name>A0A5N5DSC8_9PEZI</name>